<dbReference type="Gene3D" id="1.10.510.10">
    <property type="entry name" value="Transferase(Phosphotransferase) domain 1"/>
    <property type="match status" value="1"/>
</dbReference>
<evidence type="ECO:0000313" key="7">
    <source>
        <dbReference type="Proteomes" id="UP000887540"/>
    </source>
</evidence>
<keyword evidence="2" id="KW-0808">Transferase</keyword>
<dbReference type="SMART" id="SM00220">
    <property type="entry name" value="S_TKc"/>
    <property type="match status" value="1"/>
</dbReference>
<feature type="domain" description="Protein kinase" evidence="6">
    <location>
        <begin position="1"/>
        <end position="144"/>
    </location>
</feature>
<evidence type="ECO:0000256" key="5">
    <source>
        <dbReference type="ARBA" id="ARBA00022840"/>
    </source>
</evidence>
<dbReference type="SUPFAM" id="SSF56112">
    <property type="entry name" value="Protein kinase-like (PK-like)"/>
    <property type="match status" value="1"/>
</dbReference>
<dbReference type="Gene3D" id="3.30.200.20">
    <property type="entry name" value="Phosphorylase Kinase, domain 1"/>
    <property type="match status" value="1"/>
</dbReference>
<dbReference type="GO" id="GO:0005524">
    <property type="term" value="F:ATP binding"/>
    <property type="evidence" value="ECO:0007669"/>
    <property type="project" value="UniProtKB-KW"/>
</dbReference>
<dbReference type="InterPro" id="IPR011009">
    <property type="entry name" value="Kinase-like_dom_sf"/>
</dbReference>
<dbReference type="InterPro" id="IPR000719">
    <property type="entry name" value="Prot_kinase_dom"/>
</dbReference>
<dbReference type="AlphaFoldDB" id="A0A914EG99"/>
<dbReference type="GO" id="GO:0004674">
    <property type="term" value="F:protein serine/threonine kinase activity"/>
    <property type="evidence" value="ECO:0007669"/>
    <property type="project" value="UniProtKB-KW"/>
</dbReference>
<dbReference type="Proteomes" id="UP000887540">
    <property type="component" value="Unplaced"/>
</dbReference>
<evidence type="ECO:0000256" key="4">
    <source>
        <dbReference type="ARBA" id="ARBA00022777"/>
    </source>
</evidence>
<dbReference type="PROSITE" id="PS50011">
    <property type="entry name" value="PROTEIN_KINASE_DOM"/>
    <property type="match status" value="1"/>
</dbReference>
<evidence type="ECO:0000259" key="6">
    <source>
        <dbReference type="PROSITE" id="PS50011"/>
    </source>
</evidence>
<dbReference type="InterPro" id="IPR050117">
    <property type="entry name" value="MAPK"/>
</dbReference>
<dbReference type="WBParaSite" id="ACRNAN_scaffold805.g17176.t1">
    <property type="protein sequence ID" value="ACRNAN_scaffold805.g17176.t1"/>
    <property type="gene ID" value="ACRNAN_scaffold805.g17176"/>
</dbReference>
<dbReference type="Pfam" id="PF00069">
    <property type="entry name" value="Pkinase"/>
    <property type="match status" value="1"/>
</dbReference>
<organism evidence="7 8">
    <name type="scientific">Acrobeloides nanus</name>
    <dbReference type="NCBI Taxonomy" id="290746"/>
    <lineage>
        <taxon>Eukaryota</taxon>
        <taxon>Metazoa</taxon>
        <taxon>Ecdysozoa</taxon>
        <taxon>Nematoda</taxon>
        <taxon>Chromadorea</taxon>
        <taxon>Rhabditida</taxon>
        <taxon>Tylenchina</taxon>
        <taxon>Cephalobomorpha</taxon>
        <taxon>Cephaloboidea</taxon>
        <taxon>Cephalobidae</taxon>
        <taxon>Acrobeloides</taxon>
    </lineage>
</organism>
<sequence length="208" mass="24411">MMTPYVVTRYYRAPEVILHTGMYDEKVDVWSIGCIFVGLITHRILFKGENYLDQWTKITDIVGSPDEEFIQRIPQEMPYIVTFVSQQPKKKQIPWKKIVKDSNFPPSKNARLNSASARDLISKMLKLNPDNRQSIEEAIRHPYVNLWFDAKEVISEPMGNYDTSVEERELRIEEWKQLIFDTVKNYEATHDVFERNSSQNQNHVNGNA</sequence>
<keyword evidence="5" id="KW-0067">ATP-binding</keyword>
<evidence type="ECO:0000313" key="8">
    <source>
        <dbReference type="WBParaSite" id="ACRNAN_scaffold805.g17176.t1"/>
    </source>
</evidence>
<keyword evidence="4" id="KW-0418">Kinase</keyword>
<keyword evidence="3" id="KW-0547">Nucleotide-binding</keyword>
<accession>A0A914EG99</accession>
<dbReference type="PANTHER" id="PTHR24055">
    <property type="entry name" value="MITOGEN-ACTIVATED PROTEIN KINASE"/>
    <property type="match status" value="1"/>
</dbReference>
<protein>
    <submittedName>
        <fullName evidence="8">Protein kinase domain-containing protein</fullName>
    </submittedName>
</protein>
<reference evidence="8" key="1">
    <citation type="submission" date="2022-11" db="UniProtKB">
        <authorList>
            <consortium name="WormBaseParasite"/>
        </authorList>
    </citation>
    <scope>IDENTIFICATION</scope>
</reference>
<evidence type="ECO:0000256" key="3">
    <source>
        <dbReference type="ARBA" id="ARBA00022741"/>
    </source>
</evidence>
<proteinExistence type="predicted"/>
<keyword evidence="7" id="KW-1185">Reference proteome</keyword>
<keyword evidence="1" id="KW-0723">Serine/threonine-protein kinase</keyword>
<evidence type="ECO:0000256" key="1">
    <source>
        <dbReference type="ARBA" id="ARBA00022527"/>
    </source>
</evidence>
<name>A0A914EG99_9BILA</name>
<dbReference type="FunFam" id="1.10.510.10:FF:000624">
    <property type="entry name" value="Mitogen-activated protein kinase"/>
    <property type="match status" value="1"/>
</dbReference>
<evidence type="ECO:0000256" key="2">
    <source>
        <dbReference type="ARBA" id="ARBA00022679"/>
    </source>
</evidence>